<dbReference type="SUPFAM" id="SSF46938">
    <property type="entry name" value="CRAL/TRIO N-terminal domain"/>
    <property type="match status" value="1"/>
</dbReference>
<dbReference type="Gene3D" id="3.40.525.10">
    <property type="entry name" value="CRAL-TRIO lipid binding domain"/>
    <property type="match status" value="1"/>
</dbReference>
<dbReference type="SMART" id="SM01100">
    <property type="entry name" value="CRAL_TRIO_N"/>
    <property type="match status" value="1"/>
</dbReference>
<dbReference type="CDD" id="cd00170">
    <property type="entry name" value="SEC14"/>
    <property type="match status" value="1"/>
</dbReference>
<accession>A0A5N6QIA6</accession>
<dbReference type="Pfam" id="PF03765">
    <property type="entry name" value="CRAL_TRIO_N"/>
    <property type="match status" value="1"/>
</dbReference>
<dbReference type="PROSITE" id="PS50191">
    <property type="entry name" value="CRAL_TRIO"/>
    <property type="match status" value="1"/>
</dbReference>
<keyword evidence="6" id="KW-1185">Reference proteome</keyword>
<evidence type="ECO:0000256" key="1">
    <source>
        <dbReference type="ARBA" id="ARBA00004370"/>
    </source>
</evidence>
<evidence type="ECO:0000256" key="3">
    <source>
        <dbReference type="ARBA" id="ARBA00023136"/>
    </source>
</evidence>
<keyword evidence="3" id="KW-0472">Membrane</keyword>
<evidence type="ECO:0000313" key="6">
    <source>
        <dbReference type="Proteomes" id="UP000327013"/>
    </source>
</evidence>
<dbReference type="InterPro" id="IPR001251">
    <property type="entry name" value="CRAL-TRIO_dom"/>
</dbReference>
<dbReference type="Pfam" id="PF00650">
    <property type="entry name" value="CRAL_TRIO"/>
    <property type="match status" value="1"/>
</dbReference>
<dbReference type="GO" id="GO:0008289">
    <property type="term" value="F:lipid binding"/>
    <property type="evidence" value="ECO:0007669"/>
    <property type="project" value="InterPro"/>
</dbReference>
<evidence type="ECO:0000256" key="2">
    <source>
        <dbReference type="ARBA" id="ARBA00022448"/>
    </source>
</evidence>
<dbReference type="Pfam" id="PF25099">
    <property type="entry name" value="GOLD_PATL1_C"/>
    <property type="match status" value="1"/>
</dbReference>
<reference evidence="5 6" key="1">
    <citation type="submission" date="2019-06" db="EMBL/GenBank/DDBJ databases">
        <title>A chromosomal-level reference genome of Carpinus fangiana (Coryloideae, Betulaceae).</title>
        <authorList>
            <person name="Yang X."/>
            <person name="Wang Z."/>
            <person name="Zhang L."/>
            <person name="Hao G."/>
            <person name="Liu J."/>
            <person name="Yang Y."/>
        </authorList>
    </citation>
    <scope>NUCLEOTIDE SEQUENCE [LARGE SCALE GENOMIC DNA]</scope>
    <source>
        <strain evidence="5">Cfa_2016G</strain>
        <tissue evidence="5">Leaf</tissue>
    </source>
</reference>
<gene>
    <name evidence="5" type="ORF">FH972_002431</name>
</gene>
<evidence type="ECO:0000259" key="4">
    <source>
        <dbReference type="PROSITE" id="PS50191"/>
    </source>
</evidence>
<dbReference type="InterPro" id="IPR044834">
    <property type="entry name" value="PATL"/>
</dbReference>
<name>A0A5N6QIA6_9ROSI</name>
<dbReference type="SUPFAM" id="SSF52087">
    <property type="entry name" value="CRAL/TRIO domain"/>
    <property type="match status" value="1"/>
</dbReference>
<keyword evidence="2" id="KW-0813">Transport</keyword>
<dbReference type="AlphaFoldDB" id="A0A5N6QIA6"/>
<organism evidence="5 6">
    <name type="scientific">Carpinus fangiana</name>
    <dbReference type="NCBI Taxonomy" id="176857"/>
    <lineage>
        <taxon>Eukaryota</taxon>
        <taxon>Viridiplantae</taxon>
        <taxon>Streptophyta</taxon>
        <taxon>Embryophyta</taxon>
        <taxon>Tracheophyta</taxon>
        <taxon>Spermatophyta</taxon>
        <taxon>Magnoliopsida</taxon>
        <taxon>eudicotyledons</taxon>
        <taxon>Gunneridae</taxon>
        <taxon>Pentapetalae</taxon>
        <taxon>rosids</taxon>
        <taxon>fabids</taxon>
        <taxon>Fagales</taxon>
        <taxon>Betulaceae</taxon>
        <taxon>Carpinus</taxon>
    </lineage>
</organism>
<comment type="subcellular location">
    <subcellularLocation>
        <location evidence="1">Membrane</location>
    </subcellularLocation>
</comment>
<feature type="domain" description="CRAL-TRIO" evidence="4">
    <location>
        <begin position="147"/>
        <end position="328"/>
    </location>
</feature>
<dbReference type="InterPro" id="IPR056794">
    <property type="entry name" value="PATL1-6_C_GOLD"/>
</dbReference>
<dbReference type="Proteomes" id="UP000327013">
    <property type="component" value="Chromosome 1"/>
</dbReference>
<dbReference type="PANTHER" id="PTHR45932">
    <property type="entry name" value="PATELLIN-1"/>
    <property type="match status" value="1"/>
</dbReference>
<dbReference type="InterPro" id="IPR036865">
    <property type="entry name" value="CRAL-TRIO_dom_sf"/>
</dbReference>
<sequence>MAEKYEKTQYCNGDDDHESECESESECEIESENIHIDQETDEEDESTTCSVEMNHKQKAALLGLRCKVEDAIRGNYLLGRPGNIPKERGKTREQLREITLWGVPLLPTKGHAGTDDVLLKFLRAKDFRVADAFEMLRKTLKWRTEYQADRILEEKLGSHLGNVVCLKSRDREGRPVCYVTYGAFNNREFYRKAYGSEERCNEFVRWRVQLMERCIQKMSFESGGVNSILQISDLNNSPRQNLKELRAVRKKTMILLQDNYPEFLHKIIIINVPFWYRASHLVFSRFFSHSMKRKFVFAKPSDVTKTLLKFIAPENLPVQYGGLMRENDADFTPAKKASELIVRANSSGFIEFPITEAGVTMVWDITVVGWDVSLKEQFIPNDEGSYKILIKNQKKMGESVRNSFYICETGRIIITIHNDTFKKKRVLYRSKAKPTVPMYRSPLNS</sequence>
<dbReference type="OrthoDB" id="75724at2759"/>
<protein>
    <recommendedName>
        <fullName evidence="4">CRAL-TRIO domain-containing protein</fullName>
    </recommendedName>
</protein>
<dbReference type="InterPro" id="IPR036273">
    <property type="entry name" value="CRAL/TRIO_N_dom_sf"/>
</dbReference>
<dbReference type="InterPro" id="IPR011074">
    <property type="entry name" value="CRAL/TRIO_N_dom"/>
</dbReference>
<proteinExistence type="predicted"/>
<evidence type="ECO:0000313" key="5">
    <source>
        <dbReference type="EMBL" id="KAE7997830.1"/>
    </source>
</evidence>
<dbReference type="PRINTS" id="PR00180">
    <property type="entry name" value="CRETINALDHBP"/>
</dbReference>
<dbReference type="SMART" id="SM00516">
    <property type="entry name" value="SEC14"/>
    <property type="match status" value="1"/>
</dbReference>
<dbReference type="GO" id="GO:0016020">
    <property type="term" value="C:membrane"/>
    <property type="evidence" value="ECO:0007669"/>
    <property type="project" value="UniProtKB-SubCell"/>
</dbReference>
<dbReference type="PANTHER" id="PTHR45932:SF3">
    <property type="entry name" value="PATELLIN-4-LIKE"/>
    <property type="match status" value="1"/>
</dbReference>
<dbReference type="EMBL" id="CM017321">
    <property type="protein sequence ID" value="KAE7997830.1"/>
    <property type="molecule type" value="Genomic_DNA"/>
</dbReference>